<dbReference type="AlphaFoldDB" id="D5ZQ86"/>
<protein>
    <submittedName>
        <fullName evidence="2">Predicted protein</fullName>
    </submittedName>
</protein>
<dbReference type="InterPro" id="IPR007995">
    <property type="entry name" value="DUF742"/>
</dbReference>
<accession>D5ZQ86</accession>
<sequence>MRSRLRRRAQLRTRRLGQRGDDRTRGGGRVRGDHQGHQGSGPRAVRPNAGQGLVTPRGRRRAGMVRPYTPTGGRAAPTRRTLDLATLLIADPDKSLAGLDAHSHRLMQHCLPGVLALAEVSADLQLPAAVTKVLVASLVDSGHLISRNPVPAAQQSDRHLLERILDALHKL</sequence>
<feature type="compositionally biased region" description="Basic residues" evidence="1">
    <location>
        <begin position="1"/>
        <end position="17"/>
    </location>
</feature>
<dbReference type="PANTHER" id="PTHR36221:SF1">
    <property type="entry name" value="DUF742 DOMAIN-CONTAINING PROTEIN"/>
    <property type="match status" value="1"/>
</dbReference>
<dbReference type="eggNOG" id="COG1846">
    <property type="taxonomic scope" value="Bacteria"/>
</dbReference>
<evidence type="ECO:0000313" key="3">
    <source>
        <dbReference type="Proteomes" id="UP000003824"/>
    </source>
</evidence>
<organism evidence="2 3">
    <name type="scientific">Streptomyces viridosporus (strain ATCC 14672 / DSM 40746 / JCM 4963 / KCTC 9882 / NRRL B-12104 / FH 1290)</name>
    <name type="common">Streptomyces ghanaensis</name>
    <dbReference type="NCBI Taxonomy" id="566461"/>
    <lineage>
        <taxon>Bacteria</taxon>
        <taxon>Bacillati</taxon>
        <taxon>Actinomycetota</taxon>
        <taxon>Actinomycetes</taxon>
        <taxon>Kitasatosporales</taxon>
        <taxon>Streptomycetaceae</taxon>
        <taxon>Streptomyces</taxon>
    </lineage>
</organism>
<reference evidence="3" key="1">
    <citation type="submission" date="2008-12" db="EMBL/GenBank/DDBJ databases">
        <title>Annotation of Streptomyces ghanaensis ATCC 14672.</title>
        <authorList>
            <consortium name="The Broad Institute Genome Sequencing Platform"/>
            <consortium name="Broad Institute Microbial Sequencing Center"/>
            <person name="Fischbach M."/>
            <person name="Ward D."/>
            <person name="Young S."/>
            <person name="Kodira C.D."/>
            <person name="Zeng Q."/>
            <person name="Koehrsen M."/>
            <person name="Godfrey P."/>
            <person name="Alvarado L."/>
            <person name="Berlin A.M."/>
            <person name="Borenstein D."/>
            <person name="Chen Z."/>
            <person name="Engels R."/>
            <person name="Freedman E."/>
            <person name="Gellesch M."/>
            <person name="Goldberg J."/>
            <person name="Griggs A."/>
            <person name="Gujja S."/>
            <person name="Heiman D.I."/>
            <person name="Hepburn T.A."/>
            <person name="Howarth C."/>
            <person name="Jen D."/>
            <person name="Larson L."/>
            <person name="Lewis B."/>
            <person name="Mehta T."/>
            <person name="Park D."/>
            <person name="Pearson M."/>
            <person name="Roberts A."/>
            <person name="Saif S."/>
            <person name="Shea T.D."/>
            <person name="Shenoy N."/>
            <person name="Sisk P."/>
            <person name="Stolte C."/>
            <person name="Sykes S.N."/>
            <person name="Walk T."/>
            <person name="White J."/>
            <person name="Yandava C."/>
            <person name="Straight P."/>
            <person name="Clardy J."/>
            <person name="Hung D."/>
            <person name="Kolter R."/>
            <person name="Mekalanos J."/>
            <person name="Walker S."/>
            <person name="Walsh C.T."/>
            <person name="Wieland B.L.C."/>
            <person name="Ilzarbe M."/>
            <person name="Galagan J."/>
            <person name="Nusbaum C."/>
            <person name="Birren B."/>
        </authorList>
    </citation>
    <scope>NUCLEOTIDE SEQUENCE [LARGE SCALE GENOMIC DNA]</scope>
    <source>
        <strain evidence="3">ATCC 14672 / DSM 40746 / JCM 4963 / KCTC 9882 / NRRL B-12104 / FH 1290</strain>
    </source>
</reference>
<dbReference type="Pfam" id="PF05331">
    <property type="entry name" value="DUF742"/>
    <property type="match status" value="1"/>
</dbReference>
<evidence type="ECO:0000256" key="1">
    <source>
        <dbReference type="SAM" id="MobiDB-lite"/>
    </source>
</evidence>
<name>D5ZQ86_STRV1</name>
<dbReference type="EMBL" id="DS999641">
    <property type="protein sequence ID" value="EFE72328.2"/>
    <property type="molecule type" value="Genomic_DNA"/>
</dbReference>
<evidence type="ECO:0000313" key="2">
    <source>
        <dbReference type="EMBL" id="EFE72328.2"/>
    </source>
</evidence>
<gene>
    <name evidence="2" type="ORF">SSFG_07563</name>
</gene>
<feature type="region of interest" description="Disordered" evidence="1">
    <location>
        <begin position="1"/>
        <end position="76"/>
    </location>
</feature>
<dbReference type="Proteomes" id="UP000003824">
    <property type="component" value="Unassembled WGS sequence"/>
</dbReference>
<feature type="compositionally biased region" description="Basic and acidic residues" evidence="1">
    <location>
        <begin position="18"/>
        <end position="36"/>
    </location>
</feature>
<dbReference type="PANTHER" id="PTHR36221">
    <property type="entry name" value="DUF742 DOMAIN-CONTAINING PROTEIN"/>
    <property type="match status" value="1"/>
</dbReference>
<proteinExistence type="predicted"/>